<dbReference type="GO" id="GO:0008234">
    <property type="term" value="F:cysteine-type peptidase activity"/>
    <property type="evidence" value="ECO:0007669"/>
    <property type="project" value="UniProtKB-KW"/>
</dbReference>
<dbReference type="PATRIC" id="fig|749414.3.peg.5626"/>
<gene>
    <name evidence="11" type="ordered locus">SBI_05449</name>
</gene>
<keyword evidence="5" id="KW-0378">Hydrolase</keyword>
<dbReference type="HOGENOM" id="CLU_865768_0_0_11"/>
<dbReference type="STRING" id="749414.SBI_05449"/>
<dbReference type="Gene3D" id="3.10.350.10">
    <property type="entry name" value="LysM domain"/>
    <property type="match status" value="1"/>
</dbReference>
<evidence type="ECO:0000256" key="6">
    <source>
        <dbReference type="ARBA" id="ARBA00022807"/>
    </source>
</evidence>
<feature type="compositionally biased region" description="Basic residues" evidence="7">
    <location>
        <begin position="194"/>
        <end position="219"/>
    </location>
</feature>
<dbReference type="eggNOG" id="COG1388">
    <property type="taxonomic scope" value="Bacteria"/>
</dbReference>
<name>D7CAK2_STRBB</name>
<dbReference type="InterPro" id="IPR038765">
    <property type="entry name" value="Papain-like_cys_pep_sf"/>
</dbReference>
<keyword evidence="8" id="KW-0472">Membrane</keyword>
<dbReference type="PROSITE" id="PS51782">
    <property type="entry name" value="LYSM"/>
    <property type="match status" value="1"/>
</dbReference>
<evidence type="ECO:0000256" key="2">
    <source>
        <dbReference type="ARBA" id="ARBA00022670"/>
    </source>
</evidence>
<dbReference type="CDD" id="cd00118">
    <property type="entry name" value="LysM"/>
    <property type="match status" value="1"/>
</dbReference>
<evidence type="ECO:0000256" key="1">
    <source>
        <dbReference type="ARBA" id="ARBA00007074"/>
    </source>
</evidence>
<evidence type="ECO:0000256" key="8">
    <source>
        <dbReference type="SAM" id="Phobius"/>
    </source>
</evidence>
<dbReference type="PANTHER" id="PTHR47359:SF3">
    <property type="entry name" value="NLP_P60 DOMAIN-CONTAINING PROTEIN-RELATED"/>
    <property type="match status" value="1"/>
</dbReference>
<feature type="region of interest" description="Disordered" evidence="7">
    <location>
        <begin position="62"/>
        <end position="114"/>
    </location>
</feature>
<feature type="domain" description="NlpC/P60" evidence="10">
    <location>
        <begin position="227"/>
        <end position="343"/>
    </location>
</feature>
<feature type="region of interest" description="Disordered" evidence="7">
    <location>
        <begin position="167"/>
        <end position="228"/>
    </location>
</feature>
<feature type="compositionally biased region" description="Basic and acidic residues" evidence="7">
    <location>
        <begin position="177"/>
        <end position="193"/>
    </location>
</feature>
<dbReference type="Gene3D" id="3.90.1720.10">
    <property type="entry name" value="endopeptidase domain like (from Nostoc punctiforme)"/>
    <property type="match status" value="1"/>
</dbReference>
<evidence type="ECO:0000313" key="12">
    <source>
        <dbReference type="Proteomes" id="UP000000377"/>
    </source>
</evidence>
<dbReference type="EMBL" id="CP002047">
    <property type="protein sequence ID" value="ADI08569.1"/>
    <property type="molecule type" value="Genomic_DNA"/>
</dbReference>
<keyword evidence="2" id="KW-0645">Protease</keyword>
<evidence type="ECO:0000256" key="3">
    <source>
        <dbReference type="ARBA" id="ARBA00022729"/>
    </source>
</evidence>
<dbReference type="RefSeq" id="WP_014178033.1">
    <property type="nucleotide sequence ID" value="NC_016582.1"/>
</dbReference>
<dbReference type="Pfam" id="PF00877">
    <property type="entry name" value="NLPC_P60"/>
    <property type="match status" value="1"/>
</dbReference>
<feature type="region of interest" description="Disordered" evidence="7">
    <location>
        <begin position="1"/>
        <end position="24"/>
    </location>
</feature>
<evidence type="ECO:0000259" key="10">
    <source>
        <dbReference type="PROSITE" id="PS51935"/>
    </source>
</evidence>
<evidence type="ECO:0000256" key="5">
    <source>
        <dbReference type="ARBA" id="ARBA00022801"/>
    </source>
</evidence>
<protein>
    <submittedName>
        <fullName evidence="11">Putative secreted protein</fullName>
    </submittedName>
</protein>
<proteinExistence type="inferred from homology"/>
<dbReference type="InterPro" id="IPR018392">
    <property type="entry name" value="LysM"/>
</dbReference>
<feature type="transmembrane region" description="Helical" evidence="8">
    <location>
        <begin position="36"/>
        <end position="59"/>
    </location>
</feature>
<dbReference type="MEROPS" id="C40.007"/>
<feature type="domain" description="LysM" evidence="9">
    <location>
        <begin position="114"/>
        <end position="158"/>
    </location>
</feature>
<sequence length="343" mass="35750">MGEHIRAAGRRTTSSSAAHAKPRAARRGLLATVARAAVRTGALAVLTVLAVLAGALLAVHGPDDRASAQSPAPSQQVTLAPPAEAKTPTEQPKETEADRGADARPGTVEPAAPTTVVLVSGDTLYGLAERNHTTVKKLQKLNELGSSTLIYAGDTLNLPGTVAGDAVERPASADSGPRADDGDDSGKKTAETKAKKHVKKHVKKHAKKHAKKPAKKPAKKHPEQHTSGRAAKAVAYARAQLGKPYVWGGTGPRGYDCSGLIMRAWQAAGVKLPRTTWAQRYAGKQTTRAELRPGDLVLSNGDGHIALYIGGGKVIHAPGTGLTVRLAPLPAPERVTGYRHIAG</sequence>
<reference evidence="11 12" key="1">
    <citation type="journal article" date="2010" name="J. Bacteriol.">
        <title>Genome sequence of the milbemycin-producing bacterium Streptomyces bingchenggensis.</title>
        <authorList>
            <person name="Wang X.J."/>
            <person name="Yan Y.J."/>
            <person name="Zhang B."/>
            <person name="An J."/>
            <person name="Wang J.J."/>
            <person name="Tian J."/>
            <person name="Jiang L."/>
            <person name="Chen Y.H."/>
            <person name="Huang S.X."/>
            <person name="Yin M."/>
            <person name="Zhang J."/>
            <person name="Gao A.L."/>
            <person name="Liu C.X."/>
            <person name="Zhu Z.X."/>
            <person name="Xiang W.S."/>
        </authorList>
    </citation>
    <scope>NUCLEOTIDE SEQUENCE [LARGE SCALE GENOMIC DNA]</scope>
    <source>
        <strain evidence="11 12">BCW-1</strain>
    </source>
</reference>
<evidence type="ECO:0000256" key="4">
    <source>
        <dbReference type="ARBA" id="ARBA00022737"/>
    </source>
</evidence>
<dbReference type="eggNOG" id="COG0791">
    <property type="taxonomic scope" value="Bacteria"/>
</dbReference>
<dbReference type="SUPFAM" id="SSF54106">
    <property type="entry name" value="LysM domain"/>
    <property type="match status" value="1"/>
</dbReference>
<dbReference type="Proteomes" id="UP000000377">
    <property type="component" value="Chromosome"/>
</dbReference>
<comment type="similarity">
    <text evidence="1">Belongs to the peptidase C40 family.</text>
</comment>
<evidence type="ECO:0000256" key="7">
    <source>
        <dbReference type="SAM" id="MobiDB-lite"/>
    </source>
</evidence>
<feature type="compositionally biased region" description="Polar residues" evidence="7">
    <location>
        <begin position="67"/>
        <end position="78"/>
    </location>
</feature>
<keyword evidence="8" id="KW-1133">Transmembrane helix</keyword>
<dbReference type="InterPro" id="IPR051794">
    <property type="entry name" value="PG_Endopeptidase_C40"/>
</dbReference>
<dbReference type="KEGG" id="sbh:SBI_05449"/>
<dbReference type="SUPFAM" id="SSF54001">
    <property type="entry name" value="Cysteine proteinases"/>
    <property type="match status" value="1"/>
</dbReference>
<dbReference type="InterPro" id="IPR000064">
    <property type="entry name" value="NLP_P60_dom"/>
</dbReference>
<evidence type="ECO:0000313" key="11">
    <source>
        <dbReference type="EMBL" id="ADI08569.1"/>
    </source>
</evidence>
<keyword evidence="3" id="KW-0732">Signal</keyword>
<dbReference type="PROSITE" id="PS51935">
    <property type="entry name" value="NLPC_P60"/>
    <property type="match status" value="1"/>
</dbReference>
<feature type="compositionally biased region" description="Low complexity" evidence="7">
    <location>
        <begin position="10"/>
        <end position="19"/>
    </location>
</feature>
<dbReference type="AlphaFoldDB" id="D7CAK2"/>
<keyword evidence="4" id="KW-0677">Repeat</keyword>
<keyword evidence="12" id="KW-1185">Reference proteome</keyword>
<dbReference type="GO" id="GO:0006508">
    <property type="term" value="P:proteolysis"/>
    <property type="evidence" value="ECO:0007669"/>
    <property type="project" value="UniProtKB-KW"/>
</dbReference>
<evidence type="ECO:0000259" key="9">
    <source>
        <dbReference type="PROSITE" id="PS51782"/>
    </source>
</evidence>
<feature type="compositionally biased region" description="Basic and acidic residues" evidence="7">
    <location>
        <begin position="91"/>
        <end position="102"/>
    </location>
</feature>
<dbReference type="SMART" id="SM00257">
    <property type="entry name" value="LysM"/>
    <property type="match status" value="1"/>
</dbReference>
<accession>D7CAK2</accession>
<organism evidence="11 12">
    <name type="scientific">Streptomyces bingchenggensis (strain BCW-1)</name>
    <dbReference type="NCBI Taxonomy" id="749414"/>
    <lineage>
        <taxon>Bacteria</taxon>
        <taxon>Bacillati</taxon>
        <taxon>Actinomycetota</taxon>
        <taxon>Actinomycetes</taxon>
        <taxon>Kitasatosporales</taxon>
        <taxon>Streptomycetaceae</taxon>
        <taxon>Streptomyces</taxon>
    </lineage>
</organism>
<keyword evidence="6" id="KW-0788">Thiol protease</keyword>
<dbReference type="PANTHER" id="PTHR47359">
    <property type="entry name" value="PEPTIDOGLYCAN DL-ENDOPEPTIDASE CWLO"/>
    <property type="match status" value="1"/>
</dbReference>
<dbReference type="Pfam" id="PF01476">
    <property type="entry name" value="LysM"/>
    <property type="match status" value="1"/>
</dbReference>
<dbReference type="InterPro" id="IPR036779">
    <property type="entry name" value="LysM_dom_sf"/>
</dbReference>
<keyword evidence="8" id="KW-0812">Transmembrane</keyword>